<name>A0A5B0RNT7_PUCGR</name>
<organism evidence="2 3">
    <name type="scientific">Puccinia graminis f. sp. tritici</name>
    <dbReference type="NCBI Taxonomy" id="56615"/>
    <lineage>
        <taxon>Eukaryota</taxon>
        <taxon>Fungi</taxon>
        <taxon>Dikarya</taxon>
        <taxon>Basidiomycota</taxon>
        <taxon>Pucciniomycotina</taxon>
        <taxon>Pucciniomycetes</taxon>
        <taxon>Pucciniales</taxon>
        <taxon>Pucciniaceae</taxon>
        <taxon>Puccinia</taxon>
    </lineage>
</organism>
<comment type="caution">
    <text evidence="2">The sequence shown here is derived from an EMBL/GenBank/DDBJ whole genome shotgun (WGS) entry which is preliminary data.</text>
</comment>
<reference evidence="2 3" key="1">
    <citation type="submission" date="2019-05" db="EMBL/GenBank/DDBJ databases">
        <title>Emergence of the Ug99 lineage of the wheat stem rust pathogen through somatic hybridization.</title>
        <authorList>
            <person name="Li F."/>
            <person name="Upadhyaya N.M."/>
            <person name="Sperschneider J."/>
            <person name="Matny O."/>
            <person name="Nguyen-Phuc H."/>
            <person name="Mago R."/>
            <person name="Raley C."/>
            <person name="Miller M.E."/>
            <person name="Silverstein K.A.T."/>
            <person name="Henningsen E."/>
            <person name="Hirsch C.D."/>
            <person name="Visser B."/>
            <person name="Pretorius Z.A."/>
            <person name="Steffenson B.J."/>
            <person name="Schwessinger B."/>
            <person name="Dodds P.N."/>
            <person name="Figueroa M."/>
        </authorList>
    </citation>
    <scope>NUCLEOTIDE SEQUENCE [LARGE SCALE GENOMIC DNA]</scope>
    <source>
        <strain evidence="2 3">Ug99</strain>
    </source>
</reference>
<dbReference type="EMBL" id="VDEP01000157">
    <property type="protein sequence ID" value="KAA1127626.1"/>
    <property type="molecule type" value="Genomic_DNA"/>
</dbReference>
<evidence type="ECO:0000313" key="3">
    <source>
        <dbReference type="Proteomes" id="UP000325313"/>
    </source>
</evidence>
<feature type="region of interest" description="Disordered" evidence="1">
    <location>
        <begin position="1"/>
        <end position="90"/>
    </location>
</feature>
<evidence type="ECO:0000313" key="2">
    <source>
        <dbReference type="EMBL" id="KAA1127626.1"/>
    </source>
</evidence>
<dbReference type="Proteomes" id="UP000325313">
    <property type="component" value="Unassembled WGS sequence"/>
</dbReference>
<sequence>MNSITHLTPLPPERKGAENDASNPTKNFDTDGNETAYSEGDTVTLPEALKTTRVMMNDPKETVGRPSRGLSARKRGPPVKDGTSNATGNTDLRKRAMKNASSGGVICNDRASARRIESNKKISRGRPSESYLLATQQASSELHPYETNPYPQADVANGSSKMRSNAADPSSAVCQDAIAWVNSHDPLQSRATRLNEAHPHPLYQIETLKLASLKRRPGLTTPLTYKHRSRLLLDHLINIAPIRSSPSTL</sequence>
<dbReference type="AlphaFoldDB" id="A0A5B0RNT7"/>
<protein>
    <submittedName>
        <fullName evidence="2">Transcriptional regulatory protein sin3</fullName>
    </submittedName>
</protein>
<gene>
    <name evidence="2" type="primary">SIN3_2</name>
    <name evidence="2" type="ORF">PGTUg99_000565</name>
</gene>
<accession>A0A5B0RNT7</accession>
<evidence type="ECO:0000256" key="1">
    <source>
        <dbReference type="SAM" id="MobiDB-lite"/>
    </source>
</evidence>
<proteinExistence type="predicted"/>